<dbReference type="InterPro" id="IPR001810">
    <property type="entry name" value="F-box_dom"/>
</dbReference>
<feature type="domain" description="F-box" evidence="2">
    <location>
        <begin position="1"/>
        <end position="31"/>
    </location>
</feature>
<comment type="caution">
    <text evidence="4">The sequence shown here is derived from an EMBL/GenBank/DDBJ whole genome shotgun (WGS) entry which is preliminary data.</text>
</comment>
<organism evidence="4 5">
    <name type="scientific">Rhynchospora pubera</name>
    <dbReference type="NCBI Taxonomy" id="906938"/>
    <lineage>
        <taxon>Eukaryota</taxon>
        <taxon>Viridiplantae</taxon>
        <taxon>Streptophyta</taxon>
        <taxon>Embryophyta</taxon>
        <taxon>Tracheophyta</taxon>
        <taxon>Spermatophyta</taxon>
        <taxon>Magnoliopsida</taxon>
        <taxon>Liliopsida</taxon>
        <taxon>Poales</taxon>
        <taxon>Cyperaceae</taxon>
        <taxon>Cyperoideae</taxon>
        <taxon>Rhynchosporeae</taxon>
        <taxon>Rhynchospora</taxon>
    </lineage>
</organism>
<dbReference type="InterPro" id="IPR005174">
    <property type="entry name" value="KIB1-4_b-propeller"/>
</dbReference>
<evidence type="ECO:0000259" key="2">
    <source>
        <dbReference type="Pfam" id="PF00646"/>
    </source>
</evidence>
<gene>
    <name evidence="4" type="ORF">LUZ62_071433</name>
</gene>
<dbReference type="Pfam" id="PF03478">
    <property type="entry name" value="Beta-prop_KIB1-4"/>
    <property type="match status" value="1"/>
</dbReference>
<sequence length="391" mass="45387">MPLDLVNLLCSRLNVVEQMRLSFVCKAWTSLPTHSMDDKKAWPLLLQYSKNSSTCTLYDPIYGYQYSCEIKELESCEKIWSSNNGWILLSRSNQSPCILNPFTGVVVNLPCGNLFRYEFWNKMIITSTREVIAIYYSYPYVNIYFWKPGMTTWVVDEISVYFQSLPILSSNFIFLNEKLYCLDVEGYLWIFDRREKTMQEVDDLPDQFEYEDGCLLEYKGDIFCVYLYYNPQQTYVYRLDKTDSGEHRWTKIDYIGDVTIFLNRRATFAIPSPLERFANRIYHPKFDGDESEHLKSFLFYCMQTRSHHPPKVYGPTAPINCVWIEPDLQKIAEKGLIAEMAHGETGPTVGNSSASKPDSERPGKSASKAKTSSENAKHAFGKEEEGFRGYM</sequence>
<evidence type="ECO:0000259" key="3">
    <source>
        <dbReference type="Pfam" id="PF03478"/>
    </source>
</evidence>
<evidence type="ECO:0000256" key="1">
    <source>
        <dbReference type="SAM" id="MobiDB-lite"/>
    </source>
</evidence>
<feature type="domain" description="KIB1-4 beta-propeller" evidence="3">
    <location>
        <begin position="70"/>
        <end position="287"/>
    </location>
</feature>
<feature type="compositionally biased region" description="Basic and acidic residues" evidence="1">
    <location>
        <begin position="375"/>
        <end position="391"/>
    </location>
</feature>
<dbReference type="Proteomes" id="UP001140206">
    <property type="component" value="Chromosome 4"/>
</dbReference>
<name>A0AAV8D231_9POAL</name>
<proteinExistence type="predicted"/>
<dbReference type="PANTHER" id="PTHR33127">
    <property type="entry name" value="TRANSMEMBRANE PROTEIN"/>
    <property type="match status" value="1"/>
</dbReference>
<accession>A0AAV8D231</accession>
<evidence type="ECO:0000313" key="4">
    <source>
        <dbReference type="EMBL" id="KAJ4761058.1"/>
    </source>
</evidence>
<keyword evidence="5" id="KW-1185">Reference proteome</keyword>
<dbReference type="Pfam" id="PF00646">
    <property type="entry name" value="F-box"/>
    <property type="match status" value="1"/>
</dbReference>
<protein>
    <submittedName>
        <fullName evidence="4">F-box protein family-like</fullName>
    </submittedName>
</protein>
<evidence type="ECO:0000313" key="5">
    <source>
        <dbReference type="Proteomes" id="UP001140206"/>
    </source>
</evidence>
<feature type="region of interest" description="Disordered" evidence="1">
    <location>
        <begin position="342"/>
        <end position="391"/>
    </location>
</feature>
<reference evidence="4" key="1">
    <citation type="submission" date="2022-08" db="EMBL/GenBank/DDBJ databases">
        <authorList>
            <person name="Marques A."/>
        </authorList>
    </citation>
    <scope>NUCLEOTIDE SEQUENCE</scope>
    <source>
        <strain evidence="4">RhyPub2mFocal</strain>
        <tissue evidence="4">Leaves</tissue>
    </source>
</reference>
<dbReference type="EMBL" id="JAMFTS010000004">
    <property type="protein sequence ID" value="KAJ4761058.1"/>
    <property type="molecule type" value="Genomic_DNA"/>
</dbReference>
<dbReference type="AlphaFoldDB" id="A0AAV8D231"/>
<dbReference type="PANTHER" id="PTHR33127:SF97">
    <property type="entry name" value="OS08G0448300 PROTEIN"/>
    <property type="match status" value="1"/>
</dbReference>